<proteinExistence type="predicted"/>
<reference evidence="5 6" key="1">
    <citation type="submission" date="2022-04" db="EMBL/GenBank/DDBJ databases">
        <title>Roseobacter sp. WL0113 is a bacterium isolated from neritic sediment.</title>
        <authorList>
            <person name="Wang L."/>
            <person name="He W."/>
            <person name="Zhang D.-F."/>
        </authorList>
    </citation>
    <scope>NUCLEOTIDE SEQUENCE [LARGE SCALE GENOMIC DNA]</scope>
    <source>
        <strain evidence="5 6">WL0113</strain>
    </source>
</reference>
<evidence type="ECO:0000313" key="5">
    <source>
        <dbReference type="EMBL" id="MCV3270778.1"/>
    </source>
</evidence>
<dbReference type="InterPro" id="IPR036390">
    <property type="entry name" value="WH_DNA-bd_sf"/>
</dbReference>
<dbReference type="InterPro" id="IPR050679">
    <property type="entry name" value="Bact_HTH_transcr_reg"/>
</dbReference>
<dbReference type="Gene3D" id="1.10.10.10">
    <property type="entry name" value="Winged helix-like DNA-binding domain superfamily/Winged helix DNA-binding domain"/>
    <property type="match status" value="1"/>
</dbReference>
<sequence>MTKPALRDWQSVRDEVRRRIHARQWKPGDLIPNETDLAAEFGCARATVNRALRTLAETGLLDRRRKAGTRVALQPVAKATLDIPVIRHEVEGRGQTYGYQRLARDWAVPPAQVSGSMRTPASRQMLHLCALHLADDLPYAVEQRWINTATVPAAEREPFLQISANEWLLAHAPYTHGDIAFSAAAADEAEAALLSCAVGAALFVVDRLTWDNAASVTKVRLIFPPGHQLRTAL</sequence>
<feature type="domain" description="HTH gntR-type" evidence="4">
    <location>
        <begin position="6"/>
        <end position="74"/>
    </location>
</feature>
<evidence type="ECO:0000256" key="2">
    <source>
        <dbReference type="ARBA" id="ARBA00023125"/>
    </source>
</evidence>
<dbReference type="Pfam" id="PF07702">
    <property type="entry name" value="UTRA"/>
    <property type="match status" value="1"/>
</dbReference>
<dbReference type="PROSITE" id="PS50949">
    <property type="entry name" value="HTH_GNTR"/>
    <property type="match status" value="1"/>
</dbReference>
<dbReference type="InterPro" id="IPR000524">
    <property type="entry name" value="Tscrpt_reg_HTH_GntR"/>
</dbReference>
<accession>A0ABT3BB18</accession>
<dbReference type="PRINTS" id="PR00035">
    <property type="entry name" value="HTHGNTR"/>
</dbReference>
<dbReference type="InterPro" id="IPR011663">
    <property type="entry name" value="UTRA"/>
</dbReference>
<dbReference type="PANTHER" id="PTHR44846:SF16">
    <property type="entry name" value="TRANSCRIPTIONAL REGULATOR PHNF-RELATED"/>
    <property type="match status" value="1"/>
</dbReference>
<dbReference type="Pfam" id="PF00392">
    <property type="entry name" value="GntR"/>
    <property type="match status" value="1"/>
</dbReference>
<protein>
    <submittedName>
        <fullName evidence="5">GntR family transcriptional regulator</fullName>
    </submittedName>
</protein>
<dbReference type="InterPro" id="IPR028978">
    <property type="entry name" value="Chorismate_lyase_/UTRA_dom_sf"/>
</dbReference>
<dbReference type="InterPro" id="IPR036388">
    <property type="entry name" value="WH-like_DNA-bd_sf"/>
</dbReference>
<keyword evidence="3" id="KW-0804">Transcription</keyword>
<gene>
    <name evidence="5" type="ORF">MUB52_04990</name>
</gene>
<evidence type="ECO:0000256" key="3">
    <source>
        <dbReference type="ARBA" id="ARBA00023163"/>
    </source>
</evidence>
<dbReference type="RefSeq" id="WP_263843096.1">
    <property type="nucleotide sequence ID" value="NZ_JALIEB010000002.1"/>
</dbReference>
<evidence type="ECO:0000256" key="1">
    <source>
        <dbReference type="ARBA" id="ARBA00023015"/>
    </source>
</evidence>
<evidence type="ECO:0000313" key="6">
    <source>
        <dbReference type="Proteomes" id="UP001208690"/>
    </source>
</evidence>
<keyword evidence="1" id="KW-0805">Transcription regulation</keyword>
<dbReference type="SUPFAM" id="SSF46785">
    <property type="entry name" value="Winged helix' DNA-binding domain"/>
    <property type="match status" value="1"/>
</dbReference>
<dbReference type="SMART" id="SM00345">
    <property type="entry name" value="HTH_GNTR"/>
    <property type="match status" value="1"/>
</dbReference>
<keyword evidence="6" id="KW-1185">Reference proteome</keyword>
<evidence type="ECO:0000259" key="4">
    <source>
        <dbReference type="PROSITE" id="PS50949"/>
    </source>
</evidence>
<dbReference type="SMART" id="SM00866">
    <property type="entry name" value="UTRA"/>
    <property type="match status" value="1"/>
</dbReference>
<dbReference type="SUPFAM" id="SSF64288">
    <property type="entry name" value="Chorismate lyase-like"/>
    <property type="match status" value="1"/>
</dbReference>
<organism evidence="5 6">
    <name type="scientific">Roseobacter sinensis</name>
    <dbReference type="NCBI Taxonomy" id="2931391"/>
    <lineage>
        <taxon>Bacteria</taxon>
        <taxon>Pseudomonadati</taxon>
        <taxon>Pseudomonadota</taxon>
        <taxon>Alphaproteobacteria</taxon>
        <taxon>Rhodobacterales</taxon>
        <taxon>Roseobacteraceae</taxon>
        <taxon>Roseobacter</taxon>
    </lineage>
</organism>
<name>A0ABT3BB18_9RHOB</name>
<dbReference type="Proteomes" id="UP001208690">
    <property type="component" value="Unassembled WGS sequence"/>
</dbReference>
<dbReference type="PANTHER" id="PTHR44846">
    <property type="entry name" value="MANNOSYL-D-GLYCERATE TRANSPORT/METABOLISM SYSTEM REPRESSOR MNGR-RELATED"/>
    <property type="match status" value="1"/>
</dbReference>
<dbReference type="CDD" id="cd07377">
    <property type="entry name" value="WHTH_GntR"/>
    <property type="match status" value="1"/>
</dbReference>
<dbReference type="EMBL" id="JALIEB010000002">
    <property type="protein sequence ID" value="MCV3270778.1"/>
    <property type="molecule type" value="Genomic_DNA"/>
</dbReference>
<dbReference type="Gene3D" id="3.40.1410.10">
    <property type="entry name" value="Chorismate lyase-like"/>
    <property type="match status" value="1"/>
</dbReference>
<keyword evidence="2" id="KW-0238">DNA-binding</keyword>
<comment type="caution">
    <text evidence="5">The sequence shown here is derived from an EMBL/GenBank/DDBJ whole genome shotgun (WGS) entry which is preliminary data.</text>
</comment>